<evidence type="ECO:0000313" key="1">
    <source>
        <dbReference type="EMBL" id="KAK1857705.1"/>
    </source>
</evidence>
<keyword evidence="2" id="KW-1185">Reference proteome</keyword>
<evidence type="ECO:0000313" key="2">
    <source>
        <dbReference type="Proteomes" id="UP000798662"/>
    </source>
</evidence>
<sequence>MFARPRPAGSPPSSATLRMSSSAPITGGAAAADTTAAGASPVNGSGGGGGVIGSSGSGSSSGGGGGAYPFSSSARGPSRWARAAAAGGAPRRRGVAAAAVAAAAIAAMTLAAAAAITLTAAALWGGVVELDALPAPVGDTLRAVATRGAGGGGVAPPPPLPPPPPAPAAVVAPLSAVPGTAGPAAAPPAAHPVVPPPPCAAGRARAFLLVFMGHSGSSALMSQLAAHSAIAIPAAEAVDHGVYRRNSTAALARARSIFATAAAEGKVGGFKIRPWHIEADPAAWRALAREAGARLLWNVRGNVVKAAVGEYTARVLNDSSAIEGLRPGTEAARCATGAGCTFAVEDFDALYGLMRMFVESDRRVARAVTALAARAPPPPPPPAAHDGGAAGGGAPPPPPPPPPAPAAAAPPLCAMTVAYEEYLAAPAAVVTSVLSFLGLPPEVHPPTRAKATHDALCVAVRNYGALCDAFYGCTAWRWMLDDAPNGCRCAVAAGGGRGWAGGDGDKYCGVPQ</sequence>
<organism evidence="1 2">
    <name type="scientific">Pyropia yezoensis</name>
    <name type="common">Susabi-nori</name>
    <name type="synonym">Porphyra yezoensis</name>
    <dbReference type="NCBI Taxonomy" id="2788"/>
    <lineage>
        <taxon>Eukaryota</taxon>
        <taxon>Rhodophyta</taxon>
        <taxon>Bangiophyceae</taxon>
        <taxon>Bangiales</taxon>
        <taxon>Bangiaceae</taxon>
        <taxon>Pyropia</taxon>
    </lineage>
</organism>
<name>A0ACC3BIW4_PYRYE</name>
<dbReference type="Proteomes" id="UP000798662">
    <property type="component" value="Chromosome 1"/>
</dbReference>
<comment type="caution">
    <text evidence="1">The sequence shown here is derived from an EMBL/GenBank/DDBJ whole genome shotgun (WGS) entry which is preliminary data.</text>
</comment>
<proteinExistence type="predicted"/>
<gene>
    <name evidence="1" type="ORF">I4F81_000320</name>
</gene>
<accession>A0ACC3BIW4</accession>
<reference evidence="1" key="1">
    <citation type="submission" date="2019-11" db="EMBL/GenBank/DDBJ databases">
        <title>Nori genome reveals adaptations in red seaweeds to the harsh intertidal environment.</title>
        <authorList>
            <person name="Wang D."/>
            <person name="Mao Y."/>
        </authorList>
    </citation>
    <scope>NUCLEOTIDE SEQUENCE</scope>
    <source>
        <tissue evidence="1">Gametophyte</tissue>
    </source>
</reference>
<protein>
    <submittedName>
        <fullName evidence="1">Uncharacterized protein</fullName>
    </submittedName>
</protein>
<dbReference type="EMBL" id="CM020618">
    <property type="protein sequence ID" value="KAK1857705.1"/>
    <property type="molecule type" value="Genomic_DNA"/>
</dbReference>